<keyword evidence="2" id="KW-0808">Transferase</keyword>
<dbReference type="GO" id="GO:0016740">
    <property type="term" value="F:transferase activity"/>
    <property type="evidence" value="ECO:0007669"/>
    <property type="project" value="UniProtKB-KW"/>
</dbReference>
<dbReference type="PANTHER" id="PTHR43685:SF11">
    <property type="entry name" value="GLYCOSYLTRANSFERASE TAGX-RELATED"/>
    <property type="match status" value="1"/>
</dbReference>
<dbReference type="CDD" id="cd06433">
    <property type="entry name" value="GT_2_WfgS_like"/>
    <property type="match status" value="1"/>
</dbReference>
<name>A0A1Z4JBG5_LEPBY</name>
<dbReference type="InterPro" id="IPR001173">
    <property type="entry name" value="Glyco_trans_2-like"/>
</dbReference>
<accession>A0A1Z4JBG5</accession>
<dbReference type="InterPro" id="IPR050834">
    <property type="entry name" value="Glycosyltransf_2"/>
</dbReference>
<proteinExistence type="predicted"/>
<dbReference type="Gene3D" id="3.90.550.10">
    <property type="entry name" value="Spore Coat Polysaccharide Biosynthesis Protein SpsA, Chain A"/>
    <property type="match status" value="1"/>
</dbReference>
<evidence type="ECO:0000313" key="2">
    <source>
        <dbReference type="EMBL" id="BAY54086.1"/>
    </source>
</evidence>
<dbReference type="Pfam" id="PF00535">
    <property type="entry name" value="Glycos_transf_2"/>
    <property type="match status" value="1"/>
</dbReference>
<dbReference type="InterPro" id="IPR029044">
    <property type="entry name" value="Nucleotide-diphossugar_trans"/>
</dbReference>
<dbReference type="PANTHER" id="PTHR43685">
    <property type="entry name" value="GLYCOSYLTRANSFERASE"/>
    <property type="match status" value="1"/>
</dbReference>
<dbReference type="EMBL" id="AP018203">
    <property type="protein sequence ID" value="BAY54086.1"/>
    <property type="molecule type" value="Genomic_DNA"/>
</dbReference>
<feature type="domain" description="Glycosyltransferase 2-like" evidence="1">
    <location>
        <begin position="8"/>
        <end position="109"/>
    </location>
</feature>
<protein>
    <submittedName>
        <fullName evidence="2">Family 2 glycosyl transferase</fullName>
    </submittedName>
</protein>
<organism evidence="2 3">
    <name type="scientific">Leptolyngbya boryana NIES-2135</name>
    <dbReference type="NCBI Taxonomy" id="1973484"/>
    <lineage>
        <taxon>Bacteria</taxon>
        <taxon>Bacillati</taxon>
        <taxon>Cyanobacteriota</taxon>
        <taxon>Cyanophyceae</taxon>
        <taxon>Leptolyngbyales</taxon>
        <taxon>Leptolyngbyaceae</taxon>
        <taxon>Leptolyngbya group</taxon>
        <taxon>Leptolyngbya</taxon>
    </lineage>
</organism>
<sequence>MTDYPSISVVIPSYNQGQFIGETIQSVIDQQYPNLEILVLDGGSTDNTVEVIEQYIDRLTYWHSKKDKGQADAINQGMRLSSGEIVCWLNSDDMYLPGTLLEIGQRFRGLTDQNYVIYGDTQFLYEERRPRGARKVQYAAPYDPLMLAYYDYIAQPSAFWTRKLWEETGELDLRYHYVLDWEWFLRAGKIAQFEYVPKLYSIYRIHTSHKSSSGGIRRKQEVLDVVKTYASEYWIDLYQEVDRCYPTFKPWLKRLRKLGIPHQEWLLSQFVPALRSKLQHVQDLSKVLAMYA</sequence>
<dbReference type="AlphaFoldDB" id="A0A1Z4JBG5"/>
<keyword evidence="3" id="KW-1185">Reference proteome</keyword>
<gene>
    <name evidence="2" type="ORF">NIES2135_09000</name>
</gene>
<evidence type="ECO:0000313" key="3">
    <source>
        <dbReference type="Proteomes" id="UP000217895"/>
    </source>
</evidence>
<dbReference type="Proteomes" id="UP000217895">
    <property type="component" value="Chromosome"/>
</dbReference>
<evidence type="ECO:0000259" key="1">
    <source>
        <dbReference type="Pfam" id="PF00535"/>
    </source>
</evidence>
<dbReference type="SUPFAM" id="SSF53448">
    <property type="entry name" value="Nucleotide-diphospho-sugar transferases"/>
    <property type="match status" value="1"/>
</dbReference>
<reference evidence="2 3" key="1">
    <citation type="submission" date="2017-06" db="EMBL/GenBank/DDBJ databases">
        <title>Genome sequencing of cyanobaciteial culture collection at National Institute for Environmental Studies (NIES).</title>
        <authorList>
            <person name="Hirose Y."/>
            <person name="Shimura Y."/>
            <person name="Fujisawa T."/>
            <person name="Nakamura Y."/>
            <person name="Kawachi M."/>
        </authorList>
    </citation>
    <scope>NUCLEOTIDE SEQUENCE [LARGE SCALE GENOMIC DNA]</scope>
    <source>
        <strain evidence="2 3">NIES-2135</strain>
    </source>
</reference>